<feature type="compositionally biased region" description="Basic and acidic residues" evidence="1">
    <location>
        <begin position="283"/>
        <end position="292"/>
    </location>
</feature>
<feature type="region of interest" description="Disordered" evidence="1">
    <location>
        <begin position="217"/>
        <end position="328"/>
    </location>
</feature>
<feature type="compositionally biased region" description="Polar residues" evidence="1">
    <location>
        <begin position="553"/>
        <end position="567"/>
    </location>
</feature>
<proteinExistence type="predicted"/>
<evidence type="ECO:0000256" key="1">
    <source>
        <dbReference type="SAM" id="MobiDB-lite"/>
    </source>
</evidence>
<feature type="compositionally biased region" description="Polar residues" evidence="1">
    <location>
        <begin position="368"/>
        <end position="382"/>
    </location>
</feature>
<gene>
    <name evidence="3" type="ORF">LTRI10_LOCUS35367</name>
</gene>
<evidence type="ECO:0000313" key="3">
    <source>
        <dbReference type="EMBL" id="CAL1394897.1"/>
    </source>
</evidence>
<sequence>MQIVDLEQGYFLAKFSNASDYTKALTEGPWTIFEHYLVVRKWSPSFRITEKLPPSLIVWVRFPAMPIQYYHTSILTAIGNMIGKLIKIDFHTQTAQRGKFARIAIEIDVSKPLIPDFYLDDCLQMVEYENLPNVCFSCGRINHGKDDCSNCGSENTTSPVITRAQTSIPNHQPLIPTKILSSTPSTQQDSTILKSMDHQSELATTDSGFGPWMIVKRKPRRANKNKPPILTTAAGIPATSIPTDHSTEKFIRAERSHSAINSNEYQIQRREKGNNSPVSASRDPYRNQHHAESSQAHASSKAASQRHSVEEKTKGGNHTASGLPPSLAFKGKVTDDTLSSAHFISSTTQAAPPTNFLPQEKGFIGLKPTSSKAHEFTSNPSVTDHKNADHQPSTLPLALPRVPNLPHPPTINILGPNETNTQMFNLPPLIPNSLSEPKHTSTSTSAVSRMKKPKDSSSLTKKGTPIATTTKAIKIQPPAKHNRCNDSKERSVTLTLQEIEAWSSLSHHLNRNTTPRSAKTLPDHKESAVPANGGFLHARPPDTDGLARAHVPSHQSTETTLESNKQAPRQAEDGVAPLIGTCKQDS</sequence>
<dbReference type="EMBL" id="OZ034819">
    <property type="protein sequence ID" value="CAL1394897.1"/>
    <property type="molecule type" value="Genomic_DNA"/>
</dbReference>
<feature type="compositionally biased region" description="Low complexity" evidence="1">
    <location>
        <begin position="293"/>
        <end position="306"/>
    </location>
</feature>
<organism evidence="3 4">
    <name type="scientific">Linum trigynum</name>
    <dbReference type="NCBI Taxonomy" id="586398"/>
    <lineage>
        <taxon>Eukaryota</taxon>
        <taxon>Viridiplantae</taxon>
        <taxon>Streptophyta</taxon>
        <taxon>Embryophyta</taxon>
        <taxon>Tracheophyta</taxon>
        <taxon>Spermatophyta</taxon>
        <taxon>Magnoliopsida</taxon>
        <taxon>eudicotyledons</taxon>
        <taxon>Gunneridae</taxon>
        <taxon>Pentapetalae</taxon>
        <taxon>rosids</taxon>
        <taxon>fabids</taxon>
        <taxon>Malpighiales</taxon>
        <taxon>Linaceae</taxon>
        <taxon>Linum</taxon>
    </lineage>
</organism>
<dbReference type="PANTHER" id="PTHR31286:SF99">
    <property type="entry name" value="DUF4283 DOMAIN-CONTAINING PROTEIN"/>
    <property type="match status" value="1"/>
</dbReference>
<dbReference type="InterPro" id="IPR040256">
    <property type="entry name" value="At4g02000-like"/>
</dbReference>
<reference evidence="3 4" key="1">
    <citation type="submission" date="2024-04" db="EMBL/GenBank/DDBJ databases">
        <authorList>
            <person name="Fracassetti M."/>
        </authorList>
    </citation>
    <scope>NUCLEOTIDE SEQUENCE [LARGE SCALE GENOMIC DNA]</scope>
</reference>
<accession>A0AAV2FA29</accession>
<feature type="domain" description="DUF4283" evidence="2">
    <location>
        <begin position="1"/>
        <end position="50"/>
    </location>
</feature>
<feature type="region of interest" description="Disordered" evidence="1">
    <location>
        <begin position="345"/>
        <end position="403"/>
    </location>
</feature>
<dbReference type="PANTHER" id="PTHR31286">
    <property type="entry name" value="GLYCINE-RICH CELL WALL STRUCTURAL PROTEIN 1.8-LIKE"/>
    <property type="match status" value="1"/>
</dbReference>
<dbReference type="Pfam" id="PF14111">
    <property type="entry name" value="DUF4283"/>
    <property type="match status" value="1"/>
</dbReference>
<protein>
    <recommendedName>
        <fullName evidence="2">DUF4283 domain-containing protein</fullName>
    </recommendedName>
</protein>
<evidence type="ECO:0000313" key="4">
    <source>
        <dbReference type="Proteomes" id="UP001497516"/>
    </source>
</evidence>
<feature type="compositionally biased region" description="Basic and acidic residues" evidence="1">
    <location>
        <begin position="245"/>
        <end position="257"/>
    </location>
</feature>
<dbReference type="Proteomes" id="UP001497516">
    <property type="component" value="Chromosome 6"/>
</dbReference>
<dbReference type="InterPro" id="IPR025558">
    <property type="entry name" value="DUF4283"/>
</dbReference>
<feature type="compositionally biased region" description="Polar residues" evidence="1">
    <location>
        <begin position="432"/>
        <end position="447"/>
    </location>
</feature>
<name>A0AAV2FA29_9ROSI</name>
<dbReference type="AlphaFoldDB" id="A0AAV2FA29"/>
<keyword evidence="4" id="KW-1185">Reference proteome</keyword>
<evidence type="ECO:0000259" key="2">
    <source>
        <dbReference type="Pfam" id="PF14111"/>
    </source>
</evidence>
<feature type="region of interest" description="Disordered" evidence="1">
    <location>
        <begin position="507"/>
        <end position="586"/>
    </location>
</feature>
<feature type="compositionally biased region" description="Polar residues" evidence="1">
    <location>
        <begin position="507"/>
        <end position="517"/>
    </location>
</feature>
<feature type="region of interest" description="Disordered" evidence="1">
    <location>
        <begin position="431"/>
        <end position="467"/>
    </location>
</feature>